<protein>
    <submittedName>
        <fullName evidence="1">Uncharacterized protein</fullName>
    </submittedName>
</protein>
<dbReference type="Pfam" id="PF05380">
    <property type="entry name" value="Peptidase_A17"/>
    <property type="match status" value="1"/>
</dbReference>
<proteinExistence type="predicted"/>
<dbReference type="OrthoDB" id="7554838at2759"/>
<comment type="caution">
    <text evidence="1">The sequence shown here is derived from an EMBL/GenBank/DDBJ whole genome shotgun (WGS) entry which is preliminary data.</text>
</comment>
<sequence length="159" mass="18024">MQEAREIQEQLTLLCAAGGFPLKKWVINSEALLEGIPLDHRQQRNPPTWGQEAEHATLGLQWHPLEDVFSFRVSPTRTDRITKKAVLSQTARLFDPLGWLAPVIIKAKILIQQLLQQLDWDEPIASGNEQEWLHIQAELPVLGEIRVPLGCAQEGKLTR</sequence>
<dbReference type="Proteomes" id="UP000036403">
    <property type="component" value="Unassembled WGS sequence"/>
</dbReference>
<accession>A0A0J7KK34</accession>
<dbReference type="InterPro" id="IPR008042">
    <property type="entry name" value="Retrotrans_Pao"/>
</dbReference>
<dbReference type="EMBL" id="LBMM01006404">
    <property type="protein sequence ID" value="KMQ90637.1"/>
    <property type="molecule type" value="Genomic_DNA"/>
</dbReference>
<organism evidence="1 2">
    <name type="scientific">Lasius niger</name>
    <name type="common">Black garden ant</name>
    <dbReference type="NCBI Taxonomy" id="67767"/>
    <lineage>
        <taxon>Eukaryota</taxon>
        <taxon>Metazoa</taxon>
        <taxon>Ecdysozoa</taxon>
        <taxon>Arthropoda</taxon>
        <taxon>Hexapoda</taxon>
        <taxon>Insecta</taxon>
        <taxon>Pterygota</taxon>
        <taxon>Neoptera</taxon>
        <taxon>Endopterygota</taxon>
        <taxon>Hymenoptera</taxon>
        <taxon>Apocrita</taxon>
        <taxon>Aculeata</taxon>
        <taxon>Formicoidea</taxon>
        <taxon>Formicidae</taxon>
        <taxon>Formicinae</taxon>
        <taxon>Lasius</taxon>
        <taxon>Lasius</taxon>
    </lineage>
</organism>
<dbReference type="AlphaFoldDB" id="A0A0J7KK34"/>
<dbReference type="STRING" id="67767.A0A0J7KK34"/>
<dbReference type="PaxDb" id="67767-A0A0J7KK34"/>
<dbReference type="PANTHER" id="PTHR47331">
    <property type="entry name" value="PHD-TYPE DOMAIN-CONTAINING PROTEIN"/>
    <property type="match status" value="1"/>
</dbReference>
<evidence type="ECO:0000313" key="2">
    <source>
        <dbReference type="Proteomes" id="UP000036403"/>
    </source>
</evidence>
<reference evidence="1 2" key="1">
    <citation type="submission" date="2015-04" db="EMBL/GenBank/DDBJ databases">
        <title>Lasius niger genome sequencing.</title>
        <authorList>
            <person name="Konorov E.A."/>
            <person name="Nikitin M.A."/>
            <person name="Kirill M.V."/>
            <person name="Chang P."/>
        </authorList>
    </citation>
    <scope>NUCLEOTIDE SEQUENCE [LARGE SCALE GENOMIC DNA]</scope>
    <source>
        <tissue evidence="1">Whole</tissue>
    </source>
</reference>
<gene>
    <name evidence="1" type="ORF">RF55_9582</name>
</gene>
<keyword evidence="2" id="KW-1185">Reference proteome</keyword>
<evidence type="ECO:0000313" key="1">
    <source>
        <dbReference type="EMBL" id="KMQ90637.1"/>
    </source>
</evidence>
<name>A0A0J7KK34_LASNI</name>